<dbReference type="SUPFAM" id="SSF52833">
    <property type="entry name" value="Thioredoxin-like"/>
    <property type="match status" value="1"/>
</dbReference>
<dbReference type="Pfam" id="PF01323">
    <property type="entry name" value="DSBA"/>
    <property type="match status" value="1"/>
</dbReference>
<gene>
    <name evidence="2" type="ORF">C8261_12765</name>
</gene>
<organism evidence="2 3">
    <name type="scientific">Pseudothauera lacus</name>
    <dbReference type="NCBI Taxonomy" id="2136175"/>
    <lineage>
        <taxon>Bacteria</taxon>
        <taxon>Pseudomonadati</taxon>
        <taxon>Pseudomonadota</taxon>
        <taxon>Betaproteobacteria</taxon>
        <taxon>Rhodocyclales</taxon>
        <taxon>Zoogloeaceae</taxon>
        <taxon>Pseudothauera</taxon>
    </lineage>
</organism>
<dbReference type="PANTHER" id="PTHR13887">
    <property type="entry name" value="GLUTATHIONE S-TRANSFERASE KAPPA"/>
    <property type="match status" value="1"/>
</dbReference>
<sequence>MTLDIDLVSDFVCPWCFLGKVRLDKAIAELRAERPGLDLRVNWLPFFLNPDTPPAGEPYRPFLEAKFGGPQGAQRVLDEVSAAAAGDGLSFAFERIRSRPNTLLAHRLCYRAQRLGSTPARVAALTDALFRAHFQLGLDIGDPETLAELAAGSGERRDEIAEYLASDADREAVQRMAGGLRRQGVDSVPFFIIHRKIGVAGAQSAAVLGATILQALGEGGQA</sequence>
<dbReference type="Proteomes" id="UP000241193">
    <property type="component" value="Unassembled WGS sequence"/>
</dbReference>
<evidence type="ECO:0000259" key="1">
    <source>
        <dbReference type="Pfam" id="PF01323"/>
    </source>
</evidence>
<evidence type="ECO:0000313" key="2">
    <source>
        <dbReference type="EMBL" id="PTD95860.1"/>
    </source>
</evidence>
<dbReference type="InterPro" id="IPR001853">
    <property type="entry name" value="DSBA-like_thioredoxin_dom"/>
</dbReference>
<dbReference type="EMBL" id="PZKC01000010">
    <property type="protein sequence ID" value="PTD95860.1"/>
    <property type="molecule type" value="Genomic_DNA"/>
</dbReference>
<keyword evidence="3" id="KW-1185">Reference proteome</keyword>
<comment type="caution">
    <text evidence="2">The sequence shown here is derived from an EMBL/GenBank/DDBJ whole genome shotgun (WGS) entry which is preliminary data.</text>
</comment>
<dbReference type="AlphaFoldDB" id="A0A2T4IDL9"/>
<name>A0A2T4IDL9_9RHOO</name>
<dbReference type="RefSeq" id="WP_107494101.1">
    <property type="nucleotide sequence ID" value="NZ_PZKC01000010.1"/>
</dbReference>
<reference evidence="2 3" key="1">
    <citation type="submission" date="2018-03" db="EMBL/GenBank/DDBJ databases">
        <authorList>
            <person name="Keele B.F."/>
        </authorList>
    </citation>
    <scope>NUCLEOTIDE SEQUENCE [LARGE SCALE GENOMIC DNA]</scope>
    <source>
        <strain evidence="2 3">D20</strain>
    </source>
</reference>
<dbReference type="GO" id="GO:0016491">
    <property type="term" value="F:oxidoreductase activity"/>
    <property type="evidence" value="ECO:0007669"/>
    <property type="project" value="InterPro"/>
</dbReference>
<dbReference type="PANTHER" id="PTHR13887:SF41">
    <property type="entry name" value="THIOREDOXIN SUPERFAMILY PROTEIN"/>
    <property type="match status" value="1"/>
</dbReference>
<accession>A0A2T4IDL9</accession>
<evidence type="ECO:0000313" key="3">
    <source>
        <dbReference type="Proteomes" id="UP000241193"/>
    </source>
</evidence>
<dbReference type="CDD" id="cd03024">
    <property type="entry name" value="DsbA_FrnE"/>
    <property type="match status" value="1"/>
</dbReference>
<reference evidence="2 3" key="2">
    <citation type="submission" date="2018-04" db="EMBL/GenBank/DDBJ databases">
        <title>Thauera lacus sp. nov., isolated from an saline lake in Inner Mongolia, China.</title>
        <authorList>
            <person name="Liang Q.-Y."/>
        </authorList>
    </citation>
    <scope>NUCLEOTIDE SEQUENCE [LARGE SCALE GENOMIC DNA]</scope>
    <source>
        <strain evidence="2 3">D20</strain>
    </source>
</reference>
<dbReference type="OrthoDB" id="9799122at2"/>
<feature type="domain" description="DSBA-like thioredoxin" evidence="1">
    <location>
        <begin position="5"/>
        <end position="208"/>
    </location>
</feature>
<dbReference type="InterPro" id="IPR036249">
    <property type="entry name" value="Thioredoxin-like_sf"/>
</dbReference>
<dbReference type="Gene3D" id="3.40.30.10">
    <property type="entry name" value="Glutaredoxin"/>
    <property type="match status" value="1"/>
</dbReference>
<protein>
    <submittedName>
        <fullName evidence="2">DsbA family oxidoreductase</fullName>
    </submittedName>
</protein>
<proteinExistence type="predicted"/>